<proteinExistence type="predicted"/>
<organism evidence="1 2">
    <name type="scientific">Thermodesulforhabdus norvegica</name>
    <dbReference type="NCBI Taxonomy" id="39841"/>
    <lineage>
        <taxon>Bacteria</taxon>
        <taxon>Pseudomonadati</taxon>
        <taxon>Thermodesulfobacteriota</taxon>
        <taxon>Syntrophobacteria</taxon>
        <taxon>Syntrophobacterales</taxon>
        <taxon>Thermodesulforhabdaceae</taxon>
        <taxon>Thermodesulforhabdus</taxon>
    </lineage>
</organism>
<dbReference type="STRING" id="39841.SAMN05660836_01534"/>
<evidence type="ECO:0000313" key="2">
    <source>
        <dbReference type="Proteomes" id="UP000199611"/>
    </source>
</evidence>
<name>A0A1I4TUM2_9BACT</name>
<sequence>MNQCIKRIANLVRTFLGKEGRGVLKAHMVRGTVGSLRYQAHG</sequence>
<dbReference type="EMBL" id="FOUU01000004">
    <property type="protein sequence ID" value="SFM80424.1"/>
    <property type="molecule type" value="Genomic_DNA"/>
</dbReference>
<dbReference type="Proteomes" id="UP000199611">
    <property type="component" value="Unassembled WGS sequence"/>
</dbReference>
<accession>A0A1I4TUM2</accession>
<reference evidence="2" key="1">
    <citation type="submission" date="2016-10" db="EMBL/GenBank/DDBJ databases">
        <authorList>
            <person name="Varghese N."/>
            <person name="Submissions S."/>
        </authorList>
    </citation>
    <scope>NUCLEOTIDE SEQUENCE [LARGE SCALE GENOMIC DNA]</scope>
    <source>
        <strain evidence="2">DSM 9990</strain>
    </source>
</reference>
<gene>
    <name evidence="1" type="ORF">SAMN05660836_01534</name>
</gene>
<keyword evidence="2" id="KW-1185">Reference proteome</keyword>
<protein>
    <submittedName>
        <fullName evidence="1">Uncharacterized protein</fullName>
    </submittedName>
</protein>
<dbReference type="AlphaFoldDB" id="A0A1I4TUM2"/>
<evidence type="ECO:0000313" key="1">
    <source>
        <dbReference type="EMBL" id="SFM80424.1"/>
    </source>
</evidence>